<dbReference type="RefSeq" id="WP_307726103.1">
    <property type="nucleotide sequence ID" value="NZ_AZEY01000058.1"/>
</dbReference>
<keyword evidence="5 6" id="KW-0472">Membrane</keyword>
<feature type="transmembrane region" description="Helical" evidence="6">
    <location>
        <begin position="380"/>
        <end position="413"/>
    </location>
</feature>
<dbReference type="NCBIfam" id="TIGR00360">
    <property type="entry name" value="ComEC_N-term"/>
    <property type="match status" value="1"/>
</dbReference>
<dbReference type="CDD" id="cd07731">
    <property type="entry name" value="ComA-like_MBL-fold"/>
    <property type="match status" value="1"/>
</dbReference>
<evidence type="ECO:0000256" key="3">
    <source>
        <dbReference type="ARBA" id="ARBA00022692"/>
    </source>
</evidence>
<dbReference type="InterPro" id="IPR004797">
    <property type="entry name" value="Competence_ComEC/Rec2"/>
</dbReference>
<evidence type="ECO:0000313" key="8">
    <source>
        <dbReference type="EMBL" id="KRL65742.1"/>
    </source>
</evidence>
<feature type="domain" description="Metallo-beta-lactamase" evidence="7">
    <location>
        <begin position="450"/>
        <end position="656"/>
    </location>
</feature>
<feature type="transmembrane region" description="Helical" evidence="6">
    <location>
        <begin position="308"/>
        <end position="328"/>
    </location>
</feature>
<dbReference type="SMART" id="SM00849">
    <property type="entry name" value="Lactamase_B"/>
    <property type="match status" value="1"/>
</dbReference>
<organism evidence="8 9">
    <name type="scientific">Lentilactobacillus diolivorans DSM 14421</name>
    <dbReference type="NCBI Taxonomy" id="1423739"/>
    <lineage>
        <taxon>Bacteria</taxon>
        <taxon>Bacillati</taxon>
        <taxon>Bacillota</taxon>
        <taxon>Bacilli</taxon>
        <taxon>Lactobacillales</taxon>
        <taxon>Lactobacillaceae</taxon>
        <taxon>Lentilactobacillus</taxon>
    </lineage>
</organism>
<feature type="transmembrane region" description="Helical" evidence="6">
    <location>
        <begin position="420"/>
        <end position="437"/>
    </location>
</feature>
<gene>
    <name evidence="8" type="ORF">FC85_GL003090</name>
</gene>
<dbReference type="PANTHER" id="PTHR30619:SF1">
    <property type="entry name" value="RECOMBINATION PROTEIN 2"/>
    <property type="match status" value="1"/>
</dbReference>
<evidence type="ECO:0000256" key="1">
    <source>
        <dbReference type="ARBA" id="ARBA00004651"/>
    </source>
</evidence>
<dbReference type="STRING" id="1423739.FC85_GL003090"/>
<feature type="transmembrane region" description="Helical" evidence="6">
    <location>
        <begin position="6"/>
        <end position="24"/>
    </location>
</feature>
<dbReference type="InterPro" id="IPR052159">
    <property type="entry name" value="Competence_DNA_uptake"/>
</dbReference>
<dbReference type="Pfam" id="PF00753">
    <property type="entry name" value="Lactamase_B"/>
    <property type="match status" value="1"/>
</dbReference>
<dbReference type="InterPro" id="IPR036866">
    <property type="entry name" value="RibonucZ/Hydroxyglut_hydro"/>
</dbReference>
<evidence type="ECO:0000313" key="9">
    <source>
        <dbReference type="Proteomes" id="UP000052013"/>
    </source>
</evidence>
<dbReference type="Gene3D" id="3.60.15.10">
    <property type="entry name" value="Ribonuclease Z/Hydroxyacylglutathione hydrolase-like"/>
    <property type="match status" value="1"/>
</dbReference>
<dbReference type="SUPFAM" id="SSF56281">
    <property type="entry name" value="Metallo-hydrolase/oxidoreductase"/>
    <property type="match status" value="1"/>
</dbReference>
<proteinExistence type="predicted"/>
<feature type="transmembrane region" description="Helical" evidence="6">
    <location>
        <begin position="191"/>
        <end position="213"/>
    </location>
</feature>
<evidence type="ECO:0000256" key="2">
    <source>
        <dbReference type="ARBA" id="ARBA00022475"/>
    </source>
</evidence>
<comment type="subcellular location">
    <subcellularLocation>
        <location evidence="1">Cell membrane</location>
        <topology evidence="1">Multi-pass membrane protein</topology>
    </subcellularLocation>
</comment>
<dbReference type="GO" id="GO:0030420">
    <property type="term" value="P:establishment of competence for transformation"/>
    <property type="evidence" value="ECO:0007669"/>
    <property type="project" value="InterPro"/>
</dbReference>
<dbReference type="InterPro" id="IPR035681">
    <property type="entry name" value="ComA-like_MBL"/>
</dbReference>
<evidence type="ECO:0000256" key="6">
    <source>
        <dbReference type="SAM" id="Phobius"/>
    </source>
</evidence>
<sequence>MDYHRILIVCGLTMIGFFMAVGITENQLTTATVKGSRTEVVKVYPDVLNINGDRFNLVAISSATHRKAVYYGQFKSSDQKQQLLASTKPVLVKMIGDFGSFSVATNVNQFDVGHYYHHQKIAQVFTASNIVSIIPKTQLSMVDRIHVVRSLFNRYCQKLPNVLRMYAMGLISGTRQNDFFNEMTGVKQLGLLHAFSISGMHVTYFLIIINQLMNLVGLGKFKQAFIELICLVGYSVFAGASAGVLRAVMMAAIGIINKLFKCHLTQLDLWSLTLIINLFLYPEAMLLMGVQLSYALSFGLIVSTNLSYVKQTVLLNLLTVPILLFHIYEWHFLSVVVNLIVLPLFGKAIFPLVFVGLGLGLLNPDFAAPVEFVLKLFNDALNLIGALPGMIVFGKPCLLVVLIMLLLTLLLILKTGRVKAITALISVYLAAFWWIHFPIKGEVTMFDVGQGDSFLIRKPFNRSVTLIDTGGRVQFGQEDWQRGTLNYQATRIAINYLKSIGISRIDNLCVSHQDADHCGDLPAYISEMKIKRIIIPLGMDKNTSFMARISDRDASTKVIPVNDEMKVRELPFLILHPYSSGRGENHDSMVLSCQLGGLRWLFTGDLDRQGELDTLNRHPGLSTDVLKVGHHGSRTASDPRFISQLHPKIALISAGRNNRYHHPNQETLVTLAQAHISVANTQTMGMVRYIYCGNKGHFESVQGGNEGKMK</sequence>
<evidence type="ECO:0000259" key="7">
    <source>
        <dbReference type="SMART" id="SM00849"/>
    </source>
</evidence>
<dbReference type="Proteomes" id="UP000052013">
    <property type="component" value="Unassembled WGS sequence"/>
</dbReference>
<dbReference type="InterPro" id="IPR001279">
    <property type="entry name" value="Metallo-B-lactamas"/>
</dbReference>
<dbReference type="InterPro" id="IPR004477">
    <property type="entry name" value="ComEC_N"/>
</dbReference>
<name>A0A0R1SBA2_9LACO</name>
<dbReference type="EMBL" id="AZEY01000058">
    <property type="protein sequence ID" value="KRL65742.1"/>
    <property type="molecule type" value="Genomic_DNA"/>
</dbReference>
<keyword evidence="2" id="KW-1003">Cell membrane</keyword>
<dbReference type="NCBIfam" id="TIGR00361">
    <property type="entry name" value="ComEC_Rec2"/>
    <property type="match status" value="1"/>
</dbReference>
<dbReference type="Pfam" id="PF03772">
    <property type="entry name" value="Competence"/>
    <property type="match status" value="1"/>
</dbReference>
<protein>
    <submittedName>
        <fullName evidence="8">DNA internalization-related competence protein ComEC Rec2</fullName>
    </submittedName>
</protein>
<dbReference type="AlphaFoldDB" id="A0A0R1SBA2"/>
<accession>A0A0R1SBA2</accession>
<comment type="caution">
    <text evidence="8">The sequence shown here is derived from an EMBL/GenBank/DDBJ whole genome shotgun (WGS) entry which is preliminary data.</text>
</comment>
<keyword evidence="3 6" id="KW-0812">Transmembrane</keyword>
<feature type="transmembrane region" description="Helical" evidence="6">
    <location>
        <begin position="225"/>
        <end position="248"/>
    </location>
</feature>
<feature type="transmembrane region" description="Helical" evidence="6">
    <location>
        <begin position="269"/>
        <end position="296"/>
    </location>
</feature>
<dbReference type="PANTHER" id="PTHR30619">
    <property type="entry name" value="DNA INTERNALIZATION/COMPETENCE PROTEIN COMEC/REC2"/>
    <property type="match status" value="1"/>
</dbReference>
<feature type="transmembrane region" description="Helical" evidence="6">
    <location>
        <begin position="335"/>
        <end position="360"/>
    </location>
</feature>
<reference evidence="8 9" key="1">
    <citation type="journal article" date="2015" name="Genome Announc.">
        <title>Expanding the biotechnology potential of lactobacilli through comparative genomics of 213 strains and associated genera.</title>
        <authorList>
            <person name="Sun Z."/>
            <person name="Harris H.M."/>
            <person name="McCann A."/>
            <person name="Guo C."/>
            <person name="Argimon S."/>
            <person name="Zhang W."/>
            <person name="Yang X."/>
            <person name="Jeffery I.B."/>
            <person name="Cooney J.C."/>
            <person name="Kagawa T.F."/>
            <person name="Liu W."/>
            <person name="Song Y."/>
            <person name="Salvetti E."/>
            <person name="Wrobel A."/>
            <person name="Rasinkangas P."/>
            <person name="Parkhill J."/>
            <person name="Rea M.C."/>
            <person name="O'Sullivan O."/>
            <person name="Ritari J."/>
            <person name="Douillard F.P."/>
            <person name="Paul Ross R."/>
            <person name="Yang R."/>
            <person name="Briner A.E."/>
            <person name="Felis G.E."/>
            <person name="de Vos W.M."/>
            <person name="Barrangou R."/>
            <person name="Klaenhammer T.R."/>
            <person name="Caufield P.W."/>
            <person name="Cui Y."/>
            <person name="Zhang H."/>
            <person name="O'Toole P.W."/>
        </authorList>
    </citation>
    <scope>NUCLEOTIDE SEQUENCE [LARGE SCALE GENOMIC DNA]</scope>
    <source>
        <strain evidence="8 9">DSM 14421</strain>
    </source>
</reference>
<dbReference type="PATRIC" id="fig|1423739.3.peg.3219"/>
<evidence type="ECO:0000256" key="4">
    <source>
        <dbReference type="ARBA" id="ARBA00022989"/>
    </source>
</evidence>
<evidence type="ECO:0000256" key="5">
    <source>
        <dbReference type="ARBA" id="ARBA00023136"/>
    </source>
</evidence>
<dbReference type="GO" id="GO:0005886">
    <property type="term" value="C:plasma membrane"/>
    <property type="evidence" value="ECO:0007669"/>
    <property type="project" value="UniProtKB-SubCell"/>
</dbReference>
<keyword evidence="4 6" id="KW-1133">Transmembrane helix</keyword>